<accession>A0AAE3G1I0</accession>
<evidence type="ECO:0000313" key="2">
    <source>
        <dbReference type="EMBL" id="MCP1673936.1"/>
    </source>
</evidence>
<evidence type="ECO:0000313" key="3">
    <source>
        <dbReference type="Proteomes" id="UP001205843"/>
    </source>
</evidence>
<name>A0AAE3G1I0_9GAMM</name>
<evidence type="ECO:0000256" key="1">
    <source>
        <dbReference type="SAM" id="Phobius"/>
    </source>
</evidence>
<keyword evidence="1" id="KW-0812">Transmembrane</keyword>
<reference evidence="2" key="1">
    <citation type="submission" date="2022-03" db="EMBL/GenBank/DDBJ databases">
        <title>Genomic Encyclopedia of Type Strains, Phase III (KMG-III): the genomes of soil and plant-associated and newly described type strains.</title>
        <authorList>
            <person name="Whitman W."/>
        </authorList>
    </citation>
    <scope>NUCLEOTIDE SEQUENCE</scope>
    <source>
        <strain evidence="2">ANL 6-2</strain>
    </source>
</reference>
<dbReference type="EMBL" id="JALJXV010000002">
    <property type="protein sequence ID" value="MCP1673936.1"/>
    <property type="molecule type" value="Genomic_DNA"/>
</dbReference>
<dbReference type="Proteomes" id="UP001205843">
    <property type="component" value="Unassembled WGS sequence"/>
</dbReference>
<comment type="caution">
    <text evidence="2">The sequence shown here is derived from an EMBL/GenBank/DDBJ whole genome shotgun (WGS) entry which is preliminary data.</text>
</comment>
<protein>
    <submittedName>
        <fullName evidence="2">Uncharacterized protein</fullName>
    </submittedName>
</protein>
<proteinExistence type="predicted"/>
<dbReference type="InterPro" id="IPR032710">
    <property type="entry name" value="NTF2-like_dom_sf"/>
</dbReference>
<keyword evidence="1" id="KW-0472">Membrane</keyword>
<keyword evidence="3" id="KW-1185">Reference proteome</keyword>
<keyword evidence="1" id="KW-1133">Transmembrane helix</keyword>
<gene>
    <name evidence="2" type="ORF">J2T57_001035</name>
</gene>
<sequence>MKRVRGAVDGDNVLILLILSLSALLVLVVLWGNGVIRFGGGEDAARTEVEARVQQFAQDASSQAFGRVASQVHVRAGHPDNQSFTEHMRRNHQLMGLRAISIESYQRSGDTAAVSLTATVEEGTLPGEIRLVRQGGRWWISEFYLDGRPLLRPG</sequence>
<dbReference type="SUPFAM" id="SSF54427">
    <property type="entry name" value="NTF2-like"/>
    <property type="match status" value="1"/>
</dbReference>
<organism evidence="2 3">
    <name type="scientific">Natronocella acetinitrilica</name>
    <dbReference type="NCBI Taxonomy" id="414046"/>
    <lineage>
        <taxon>Bacteria</taxon>
        <taxon>Pseudomonadati</taxon>
        <taxon>Pseudomonadota</taxon>
        <taxon>Gammaproteobacteria</taxon>
        <taxon>Chromatiales</taxon>
        <taxon>Ectothiorhodospiraceae</taxon>
        <taxon>Natronocella</taxon>
    </lineage>
</organism>
<dbReference type="AlphaFoldDB" id="A0AAE3G1I0"/>
<dbReference type="RefSeq" id="WP_253475272.1">
    <property type="nucleotide sequence ID" value="NZ_JALJXV010000002.1"/>
</dbReference>
<feature type="transmembrane region" description="Helical" evidence="1">
    <location>
        <begin position="12"/>
        <end position="32"/>
    </location>
</feature>